<keyword evidence="2" id="KW-1185">Reference proteome</keyword>
<accession>A0A9N8V3E2</accession>
<name>A0A9N8V3E2_9GLOM</name>
<dbReference type="Proteomes" id="UP000789831">
    <property type="component" value="Unassembled WGS sequence"/>
</dbReference>
<comment type="caution">
    <text evidence="1">The sequence shown here is derived from an EMBL/GenBank/DDBJ whole genome shotgun (WGS) entry which is preliminary data.</text>
</comment>
<evidence type="ECO:0000313" key="2">
    <source>
        <dbReference type="Proteomes" id="UP000789831"/>
    </source>
</evidence>
<dbReference type="EMBL" id="CAJVPL010000048">
    <property type="protein sequence ID" value="CAG8438299.1"/>
    <property type="molecule type" value="Genomic_DNA"/>
</dbReference>
<proteinExistence type="predicted"/>
<reference evidence="1" key="1">
    <citation type="submission" date="2021-06" db="EMBL/GenBank/DDBJ databases">
        <authorList>
            <person name="Kallberg Y."/>
            <person name="Tangrot J."/>
            <person name="Rosling A."/>
        </authorList>
    </citation>
    <scope>NUCLEOTIDE SEQUENCE</scope>
    <source>
        <strain evidence="1">MT106</strain>
    </source>
</reference>
<dbReference type="AlphaFoldDB" id="A0A9N8V3E2"/>
<evidence type="ECO:0000313" key="1">
    <source>
        <dbReference type="EMBL" id="CAG8438299.1"/>
    </source>
</evidence>
<organism evidence="1 2">
    <name type="scientific">Ambispora gerdemannii</name>
    <dbReference type="NCBI Taxonomy" id="144530"/>
    <lineage>
        <taxon>Eukaryota</taxon>
        <taxon>Fungi</taxon>
        <taxon>Fungi incertae sedis</taxon>
        <taxon>Mucoromycota</taxon>
        <taxon>Glomeromycotina</taxon>
        <taxon>Glomeromycetes</taxon>
        <taxon>Archaeosporales</taxon>
        <taxon>Ambisporaceae</taxon>
        <taxon>Ambispora</taxon>
    </lineage>
</organism>
<sequence length="96" mass="10533">MKNLPVGANLRPDILTLILNANAANEETSKNENSIRMSDTDIRDTLAEIIVGSVSTSTDSSNYKKQHLFSVVCGFLIPTLEAKVISKILKTDTLKR</sequence>
<protein>
    <submittedName>
        <fullName evidence="1">4780_t:CDS:1</fullName>
    </submittedName>
</protein>
<gene>
    <name evidence="1" type="ORF">AGERDE_LOCUS848</name>
</gene>